<dbReference type="EMBL" id="AOUO01000026">
    <property type="protein sequence ID" value="EOD70096.1"/>
    <property type="molecule type" value="Genomic_DNA"/>
</dbReference>
<keyword evidence="3" id="KW-1185">Reference proteome</keyword>
<name>R1IC44_9PSEU</name>
<dbReference type="PATRIC" id="fig|1292037.4.peg.519"/>
<sequence>MKTRIASLAAAAALTVSAVAVTAAPASADMVPGSTTQFYAYCSVDILGVPVACTQTDLAHSSHVCQYVVTSLGVGLACVQRST</sequence>
<dbReference type="OrthoDB" id="3630422at2"/>
<proteinExistence type="predicted"/>
<evidence type="ECO:0000256" key="1">
    <source>
        <dbReference type="SAM" id="SignalP"/>
    </source>
</evidence>
<keyword evidence="1" id="KW-0732">Signal</keyword>
<protein>
    <recommendedName>
        <fullName evidence="4">Secreted protein</fullName>
    </recommendedName>
</protein>
<dbReference type="AlphaFoldDB" id="R1IC44"/>
<evidence type="ECO:0000313" key="3">
    <source>
        <dbReference type="Proteomes" id="UP000014139"/>
    </source>
</evidence>
<dbReference type="RefSeq" id="WP_003057159.1">
    <property type="nucleotide sequence ID" value="NZ_AOUO01000026.1"/>
</dbReference>
<evidence type="ECO:0000313" key="2">
    <source>
        <dbReference type="EMBL" id="EOD70096.1"/>
    </source>
</evidence>
<accession>R1IC44</accession>
<gene>
    <name evidence="2" type="ORF">H480_02626</name>
</gene>
<feature type="chain" id="PRO_5004352601" description="Secreted protein" evidence="1">
    <location>
        <begin position="29"/>
        <end position="83"/>
    </location>
</feature>
<feature type="signal peptide" evidence="1">
    <location>
        <begin position="1"/>
        <end position="28"/>
    </location>
</feature>
<dbReference type="Proteomes" id="UP000014139">
    <property type="component" value="Unassembled WGS sequence"/>
</dbReference>
<organism evidence="2 3">
    <name type="scientific">Amycolatopsis vancoresmycina DSM 44592</name>
    <dbReference type="NCBI Taxonomy" id="1292037"/>
    <lineage>
        <taxon>Bacteria</taxon>
        <taxon>Bacillati</taxon>
        <taxon>Actinomycetota</taxon>
        <taxon>Actinomycetes</taxon>
        <taxon>Pseudonocardiales</taxon>
        <taxon>Pseudonocardiaceae</taxon>
        <taxon>Amycolatopsis</taxon>
    </lineage>
</organism>
<reference evidence="2 3" key="1">
    <citation type="submission" date="2013-02" db="EMBL/GenBank/DDBJ databases">
        <title>Draft genome sequence of Amycolatopsis vancoresmycina strain DSM 44592T.</title>
        <authorList>
            <person name="Kumar S."/>
            <person name="Kaur N."/>
            <person name="Kaur C."/>
            <person name="Raghava G.P.S."/>
            <person name="Mayilraj S."/>
        </authorList>
    </citation>
    <scope>NUCLEOTIDE SEQUENCE [LARGE SCALE GENOMIC DNA]</scope>
    <source>
        <strain evidence="2 3">DSM 44592</strain>
    </source>
</reference>
<comment type="caution">
    <text evidence="2">The sequence shown here is derived from an EMBL/GenBank/DDBJ whole genome shotgun (WGS) entry which is preliminary data.</text>
</comment>
<evidence type="ECO:0008006" key="4">
    <source>
        <dbReference type="Google" id="ProtNLM"/>
    </source>
</evidence>